<dbReference type="SUPFAM" id="SSF52743">
    <property type="entry name" value="Subtilisin-like"/>
    <property type="match status" value="1"/>
</dbReference>
<dbReference type="GO" id="GO:0008240">
    <property type="term" value="F:tripeptidyl-peptidase activity"/>
    <property type="evidence" value="ECO:0007669"/>
    <property type="project" value="TreeGrafter"/>
</dbReference>
<feature type="active site" description="Charge relay system" evidence="9">
    <location>
        <position position="248"/>
    </location>
</feature>
<dbReference type="GeneID" id="24137594"/>
<dbReference type="SUPFAM" id="SSF54897">
    <property type="entry name" value="Protease propeptides/inhibitors"/>
    <property type="match status" value="1"/>
</dbReference>
<feature type="signal peptide" evidence="10">
    <location>
        <begin position="1"/>
        <end position="20"/>
    </location>
</feature>
<keyword evidence="13" id="KW-1185">Reference proteome</keyword>
<keyword evidence="10" id="KW-0732">Signal</keyword>
<dbReference type="Pfam" id="PF09286">
    <property type="entry name" value="Pro-kuma_activ"/>
    <property type="match status" value="1"/>
</dbReference>
<dbReference type="InterPro" id="IPR050819">
    <property type="entry name" value="Tripeptidyl-peptidase_I"/>
</dbReference>
<evidence type="ECO:0000256" key="1">
    <source>
        <dbReference type="ARBA" id="ARBA00022670"/>
    </source>
</evidence>
<reference evidence="12 13" key="1">
    <citation type="journal article" date="2013" name="PLoS Genet.">
        <title>Distinctive expansion of potential virulence genes in the genome of the oomycete fish pathogen Saprolegnia parasitica.</title>
        <authorList>
            <person name="Jiang R.H."/>
            <person name="de Bruijn I."/>
            <person name="Haas B.J."/>
            <person name="Belmonte R."/>
            <person name="Lobach L."/>
            <person name="Christie J."/>
            <person name="van den Ackerveken G."/>
            <person name="Bottin A."/>
            <person name="Bulone V."/>
            <person name="Diaz-Moreno S.M."/>
            <person name="Dumas B."/>
            <person name="Fan L."/>
            <person name="Gaulin E."/>
            <person name="Govers F."/>
            <person name="Grenville-Briggs L.J."/>
            <person name="Horner N.R."/>
            <person name="Levin J.Z."/>
            <person name="Mammella M."/>
            <person name="Meijer H.J."/>
            <person name="Morris P."/>
            <person name="Nusbaum C."/>
            <person name="Oome S."/>
            <person name="Phillips A.J."/>
            <person name="van Rooyen D."/>
            <person name="Rzeszutek E."/>
            <person name="Saraiva M."/>
            <person name="Secombes C.J."/>
            <person name="Seidl M.F."/>
            <person name="Snel B."/>
            <person name="Stassen J.H."/>
            <person name="Sykes S."/>
            <person name="Tripathy S."/>
            <person name="van den Berg H."/>
            <person name="Vega-Arreguin J.C."/>
            <person name="Wawra S."/>
            <person name="Young S.K."/>
            <person name="Zeng Q."/>
            <person name="Dieguez-Uribeondo J."/>
            <person name="Russ C."/>
            <person name="Tyler B.M."/>
            <person name="van West P."/>
        </authorList>
    </citation>
    <scope>NUCLEOTIDE SEQUENCE [LARGE SCALE GENOMIC DNA]</scope>
    <source>
        <strain evidence="12 13">CBS 223.65</strain>
    </source>
</reference>
<dbReference type="RefSeq" id="XP_012210481.1">
    <property type="nucleotide sequence ID" value="XM_012355091.1"/>
</dbReference>
<keyword evidence="4 9" id="KW-0720">Serine protease</keyword>
<dbReference type="Pfam" id="PF00082">
    <property type="entry name" value="Peptidase_S8"/>
    <property type="match status" value="1"/>
</dbReference>
<dbReference type="KEGG" id="spar:SPRG_15916"/>
<name>A0A067BW43_SAPPC</name>
<dbReference type="GO" id="GO:0004252">
    <property type="term" value="F:serine-type endopeptidase activity"/>
    <property type="evidence" value="ECO:0007669"/>
    <property type="project" value="UniProtKB-UniRule"/>
</dbReference>
<evidence type="ECO:0000259" key="11">
    <source>
        <dbReference type="PROSITE" id="PS51695"/>
    </source>
</evidence>
<evidence type="ECO:0000256" key="3">
    <source>
        <dbReference type="ARBA" id="ARBA00022801"/>
    </source>
</evidence>
<feature type="domain" description="Peptidase S53" evidence="11">
    <location>
        <begin position="175"/>
        <end position="557"/>
    </location>
</feature>
<dbReference type="Gene3D" id="3.40.50.200">
    <property type="entry name" value="Peptidase S8/S53 domain"/>
    <property type="match status" value="1"/>
</dbReference>
<dbReference type="GO" id="GO:0046872">
    <property type="term" value="F:metal ion binding"/>
    <property type="evidence" value="ECO:0007669"/>
    <property type="project" value="UniProtKB-UniRule"/>
</dbReference>
<feature type="binding site" evidence="9">
    <location>
        <position position="537"/>
    </location>
    <ligand>
        <name>Ca(2+)</name>
        <dbReference type="ChEBI" id="CHEBI:29108"/>
    </ligand>
</feature>
<evidence type="ECO:0000256" key="10">
    <source>
        <dbReference type="SAM" id="SignalP"/>
    </source>
</evidence>
<evidence type="ECO:0000256" key="6">
    <source>
        <dbReference type="ARBA" id="ARBA00023145"/>
    </source>
</evidence>
<evidence type="ECO:0000256" key="2">
    <source>
        <dbReference type="ARBA" id="ARBA00022723"/>
    </source>
</evidence>
<dbReference type="PANTHER" id="PTHR14218">
    <property type="entry name" value="PROTEASE S8 TRIPEPTIDYL PEPTIDASE I CLN2"/>
    <property type="match status" value="1"/>
</dbReference>
<dbReference type="OrthoDB" id="2919105at2759"/>
<keyword evidence="3 9" id="KW-0378">Hydrolase</keyword>
<evidence type="ECO:0000256" key="8">
    <source>
        <dbReference type="ARBA" id="ARBA00023619"/>
    </source>
</evidence>
<organism evidence="12 13">
    <name type="scientific">Saprolegnia parasitica (strain CBS 223.65)</name>
    <dbReference type="NCBI Taxonomy" id="695850"/>
    <lineage>
        <taxon>Eukaryota</taxon>
        <taxon>Sar</taxon>
        <taxon>Stramenopiles</taxon>
        <taxon>Oomycota</taxon>
        <taxon>Saprolegniomycetes</taxon>
        <taxon>Saprolegniales</taxon>
        <taxon>Saprolegniaceae</taxon>
        <taxon>Saprolegnia</taxon>
    </lineage>
</organism>
<keyword evidence="1 9" id="KW-0645">Protease</keyword>
<dbReference type="InterPro" id="IPR030400">
    <property type="entry name" value="Sedolisin_dom"/>
</dbReference>
<protein>
    <recommendedName>
        <fullName evidence="8">subtilisin</fullName>
        <ecNumber evidence="8">3.4.21.62</ecNumber>
    </recommendedName>
</protein>
<proteinExistence type="predicted"/>
<dbReference type="EC" id="3.4.21.62" evidence="8"/>
<accession>A0A067BW43</accession>
<dbReference type="STRING" id="695850.A0A067BW43"/>
<dbReference type="InterPro" id="IPR000209">
    <property type="entry name" value="Peptidase_S8/S53_dom"/>
</dbReference>
<dbReference type="Proteomes" id="UP000030745">
    <property type="component" value="Unassembled WGS sequence"/>
</dbReference>
<gene>
    <name evidence="12" type="ORF">SPRG_15916</name>
</gene>
<dbReference type="PROSITE" id="PS51695">
    <property type="entry name" value="SEDOLISIN"/>
    <property type="match status" value="1"/>
</dbReference>
<feature type="chain" id="PRO_5001633821" description="subtilisin" evidence="10">
    <location>
        <begin position="21"/>
        <end position="568"/>
    </location>
</feature>
<evidence type="ECO:0000256" key="4">
    <source>
        <dbReference type="ARBA" id="ARBA00022825"/>
    </source>
</evidence>
<dbReference type="PROSITE" id="PS00138">
    <property type="entry name" value="SUBTILASE_SER"/>
    <property type="match status" value="1"/>
</dbReference>
<comment type="catalytic activity">
    <reaction evidence="7">
        <text>Hydrolysis of proteins with broad specificity for peptide bonds, and a preference for a large uncharged residue in P1. Hydrolyzes peptide amides.</text>
        <dbReference type="EC" id="3.4.21.62"/>
    </reaction>
</comment>
<dbReference type="EMBL" id="KK583392">
    <property type="protein sequence ID" value="KDO18817.1"/>
    <property type="molecule type" value="Genomic_DNA"/>
</dbReference>
<keyword evidence="6" id="KW-0865">Zymogen</keyword>
<evidence type="ECO:0000313" key="12">
    <source>
        <dbReference type="EMBL" id="KDO18817.1"/>
    </source>
</evidence>
<feature type="binding site" evidence="9">
    <location>
        <position position="535"/>
    </location>
    <ligand>
        <name>Ca(2+)</name>
        <dbReference type="ChEBI" id="CHEBI:29108"/>
    </ligand>
</feature>
<dbReference type="OMA" id="VEAQMDI"/>
<feature type="binding site" evidence="9">
    <location>
        <position position="511"/>
    </location>
    <ligand>
        <name>Ca(2+)</name>
        <dbReference type="ChEBI" id="CHEBI:29108"/>
    </ligand>
</feature>
<dbReference type="AlphaFoldDB" id="A0A067BW43"/>
<comment type="cofactor">
    <cofactor evidence="9">
        <name>Ca(2+)</name>
        <dbReference type="ChEBI" id="CHEBI:29108"/>
    </cofactor>
    <text evidence="9">Binds 1 Ca(2+) ion per subunit.</text>
</comment>
<evidence type="ECO:0000256" key="9">
    <source>
        <dbReference type="PROSITE-ProRule" id="PRU01032"/>
    </source>
</evidence>
<keyword evidence="2 9" id="KW-0479">Metal-binding</keyword>
<dbReference type="InterPro" id="IPR015366">
    <property type="entry name" value="S53_propep"/>
</dbReference>
<dbReference type="SMART" id="SM00944">
    <property type="entry name" value="Pro-kuma_activ"/>
    <property type="match status" value="1"/>
</dbReference>
<dbReference type="PANTHER" id="PTHR14218:SF15">
    <property type="entry name" value="TRIPEPTIDYL-PEPTIDASE 1"/>
    <property type="match status" value="1"/>
</dbReference>
<feature type="active site" description="Charge relay system" evidence="9">
    <location>
        <position position="465"/>
    </location>
</feature>
<dbReference type="CDD" id="cd04056">
    <property type="entry name" value="Peptidases_S53"/>
    <property type="match status" value="1"/>
</dbReference>
<dbReference type="InterPro" id="IPR023828">
    <property type="entry name" value="Peptidase_S8_Ser-AS"/>
</dbReference>
<sequence>MLRLGQLAVTLLALVSSATAWHRLERAHGADTMELRIQLQAEADLAAQLAAVSDVTSATYGRYLSNLDTAARPSDAAAAAMQALLGKYNPDVSRAGDLWRVTLPVADVEMLFDTKVHAYSLETHRILRASNGVVMPDSIAAHVVLIDGLDRLPRTKARASRRRLQYGGNNPLASVVTIETLQEQYRLPKDLDSSYDGNGIVIGTFLEETYMETDIASYLGVNGQAPLSVMPAQRNCIGNGTGKTATSEASLDAQLIAGLTRNNATTVLCYNELRLPDEPASDANQEPFLRFMRDVNALEPAPSVVSISYADDECALPLSYRNALDLEFIKAGLRGTTVVVASGDNGVVGSRYLEDFGPKLCAKYQPSYPSSSPYIVSVGATVNVGGKETGLSIRNGGAITTGGGFSADSPRPSYQASAVDAYVARHTLDTPRFNVSGRAYPDVSALGHNIALYIAGFYTSCDGTSASAPIVAAIISHLNKHRLRHGHPKFGFINPYLYKLYEVCPFIFNDIVAGENGCGALNQPCCDNGFAAGFGWDPIGGLGSINYHAFETNMRACEAHMKKSTATP</sequence>
<keyword evidence="5 9" id="KW-0106">Calcium</keyword>
<dbReference type="InterPro" id="IPR036852">
    <property type="entry name" value="Peptidase_S8/S53_dom_sf"/>
</dbReference>
<evidence type="ECO:0000256" key="5">
    <source>
        <dbReference type="ARBA" id="ARBA00022837"/>
    </source>
</evidence>
<dbReference type="VEuPathDB" id="FungiDB:SPRG_15916"/>
<feature type="binding site" evidence="9">
    <location>
        <position position="510"/>
    </location>
    <ligand>
        <name>Ca(2+)</name>
        <dbReference type="ChEBI" id="CHEBI:29108"/>
    </ligand>
</feature>
<dbReference type="GO" id="GO:0006508">
    <property type="term" value="P:proteolysis"/>
    <property type="evidence" value="ECO:0007669"/>
    <property type="project" value="UniProtKB-KW"/>
</dbReference>
<evidence type="ECO:0000313" key="13">
    <source>
        <dbReference type="Proteomes" id="UP000030745"/>
    </source>
</evidence>
<feature type="active site" description="Charge relay system" evidence="9">
    <location>
        <position position="252"/>
    </location>
</feature>
<evidence type="ECO:0000256" key="7">
    <source>
        <dbReference type="ARBA" id="ARBA00023529"/>
    </source>
</evidence>